<keyword evidence="3" id="KW-1185">Reference proteome</keyword>
<dbReference type="SUPFAM" id="SSF103515">
    <property type="entry name" value="Autotransporter"/>
    <property type="match status" value="1"/>
</dbReference>
<proteinExistence type="predicted"/>
<evidence type="ECO:0000256" key="1">
    <source>
        <dbReference type="SAM" id="SignalP"/>
    </source>
</evidence>
<evidence type="ECO:0000313" key="2">
    <source>
        <dbReference type="EMBL" id="QOV87390.1"/>
    </source>
</evidence>
<feature type="chain" id="PRO_5034714472" evidence="1">
    <location>
        <begin position="24"/>
        <end position="339"/>
    </location>
</feature>
<dbReference type="InterPro" id="IPR036709">
    <property type="entry name" value="Autotransporte_beta_dom_sf"/>
</dbReference>
<feature type="signal peptide" evidence="1">
    <location>
        <begin position="1"/>
        <end position="23"/>
    </location>
</feature>
<organism evidence="2 3">
    <name type="scientific">Humisphaera borealis</name>
    <dbReference type="NCBI Taxonomy" id="2807512"/>
    <lineage>
        <taxon>Bacteria</taxon>
        <taxon>Pseudomonadati</taxon>
        <taxon>Planctomycetota</taxon>
        <taxon>Phycisphaerae</taxon>
        <taxon>Tepidisphaerales</taxon>
        <taxon>Tepidisphaeraceae</taxon>
        <taxon>Humisphaera</taxon>
    </lineage>
</organism>
<dbReference type="Pfam" id="PF04338">
    <property type="entry name" value="DUF481"/>
    <property type="match status" value="1"/>
</dbReference>
<keyword evidence="1" id="KW-0732">Signal</keyword>
<protein>
    <submittedName>
        <fullName evidence="2">DUF481 domain-containing protein</fullName>
    </submittedName>
</protein>
<dbReference type="EMBL" id="CP063458">
    <property type="protein sequence ID" value="QOV87390.1"/>
    <property type="molecule type" value="Genomic_DNA"/>
</dbReference>
<accession>A0A7M2WS16</accession>
<dbReference type="RefSeq" id="WP_206290290.1">
    <property type="nucleotide sequence ID" value="NZ_CP063458.1"/>
</dbReference>
<gene>
    <name evidence="2" type="ORF">IPV69_13930</name>
</gene>
<dbReference type="InterPro" id="IPR007433">
    <property type="entry name" value="DUF481"/>
</dbReference>
<name>A0A7M2WS16_9BACT</name>
<dbReference type="AlphaFoldDB" id="A0A7M2WS16"/>
<evidence type="ECO:0000313" key="3">
    <source>
        <dbReference type="Proteomes" id="UP000593765"/>
    </source>
</evidence>
<dbReference type="Proteomes" id="UP000593765">
    <property type="component" value="Chromosome"/>
</dbReference>
<dbReference type="KEGG" id="hbs:IPV69_13930"/>
<reference evidence="2 3" key="1">
    <citation type="submission" date="2020-10" db="EMBL/GenBank/DDBJ databases">
        <title>Wide distribution of Phycisphaera-like planctomycetes from WD2101 soil group in peatlands and genome analysis of the first cultivated representative.</title>
        <authorList>
            <person name="Dedysh S.N."/>
            <person name="Beletsky A.V."/>
            <person name="Ivanova A."/>
            <person name="Kulichevskaya I.S."/>
            <person name="Suzina N.E."/>
            <person name="Philippov D.A."/>
            <person name="Rakitin A.L."/>
            <person name="Mardanov A.V."/>
            <person name="Ravin N.V."/>
        </authorList>
    </citation>
    <scope>NUCLEOTIDE SEQUENCE [LARGE SCALE GENOMIC DNA]</scope>
    <source>
        <strain evidence="2 3">M1803</strain>
    </source>
</reference>
<sequence>MRGLFKTLAVIAVGGAFSSAALADEIVFKNGDKLTGKIVSAEDGKLKIKSTVAGTVEVDLADVKTFASDAPVSIKLKDGTIIKQQVAAADKAGEVAVKPGAVAAQNVPIESIKSINQKETWTGSLVAGGLITRGNSNTEAINIAIDATRRTDNDRLNLNGQYLFGRQEDPTTGEKSTSTDNWRIGAKYDYFFNEKFYAFGSFGVEKDRIANLDIRLTPAVGVGYQWIEKKDFNFSTEAGLAYVYEDYAGEDANENISLKLAYHVDKKLREGVSVFHNLTFYPSIESISDYYLLTDAGIRAELTDNFFTEFKVEFKYDATPAIDSSRSDLRYILGVGWTF</sequence>